<organism evidence="4">
    <name type="scientific">Rhizophora mucronata</name>
    <name type="common">Asiatic mangrove</name>
    <dbReference type="NCBI Taxonomy" id="61149"/>
    <lineage>
        <taxon>Eukaryota</taxon>
        <taxon>Viridiplantae</taxon>
        <taxon>Streptophyta</taxon>
        <taxon>Embryophyta</taxon>
        <taxon>Tracheophyta</taxon>
        <taxon>Spermatophyta</taxon>
        <taxon>Magnoliopsida</taxon>
        <taxon>eudicotyledons</taxon>
        <taxon>Gunneridae</taxon>
        <taxon>Pentapetalae</taxon>
        <taxon>rosids</taxon>
        <taxon>fabids</taxon>
        <taxon>Malpighiales</taxon>
        <taxon>Rhizophoraceae</taxon>
        <taxon>Rhizophora</taxon>
    </lineage>
</organism>
<dbReference type="InterPro" id="IPR009091">
    <property type="entry name" value="RCC1/BLIP-II"/>
</dbReference>
<dbReference type="AlphaFoldDB" id="A0A2P2K1K7"/>
<feature type="repeat" description="RCC1" evidence="2">
    <location>
        <begin position="30"/>
        <end position="83"/>
    </location>
</feature>
<dbReference type="PANTHER" id="PTHR22870:SF395">
    <property type="entry name" value="UVB-RESISTANCE PROTEIN UVR8-RELATED"/>
    <property type="match status" value="1"/>
</dbReference>
<feature type="repeat" description="RCC1" evidence="2">
    <location>
        <begin position="84"/>
        <end position="135"/>
    </location>
</feature>
<feature type="repeat" description="RCC1" evidence="2">
    <location>
        <begin position="136"/>
        <end position="189"/>
    </location>
</feature>
<evidence type="ECO:0000256" key="1">
    <source>
        <dbReference type="ARBA" id="ARBA00022737"/>
    </source>
</evidence>
<sequence>MQMKKQTLWLGLELYKISSKRWMSGEAARRYAAVWGNGDFGRLGSGSLDSQWKPRPLLSSAFHHQSLVSIACGGAHTLVLTDTGRVYAAGLNDFGQLGVSDNIAYSMEPLEVSGLQKEIVQISAGYYHSCAITVDGELYMWGKNSNGQLGLGKKAEKVVPAPTKVECLNGITIKTIALASEHSVAVTGEGEALSWGEGSGRLGHGHELSFWGFSRSTSEYTPRLIKQLEGVKVRNVAAGLLHSACIDENGCVFVFGEGIVDEMGSGKAKDARTLSMMSKLPFSKEVACGGYHICVVTIGGELYAWGSNDNGCLGIGSITSLHSPERVEGPFSRSPVDKISCGWKHTAAISEGNIFTWGWGGSHGTFSEDEYSSGGQLGHGSDVDRIMPALVDFEKNVKALEVSCGFNHTGAILEYTGA</sequence>
<dbReference type="EMBL" id="GGEC01019128">
    <property type="protein sequence ID" value="MBW99611.1"/>
    <property type="molecule type" value="Transcribed_RNA"/>
</dbReference>
<protein>
    <recommendedName>
        <fullName evidence="3">RCC1-like domain-containing protein</fullName>
    </recommendedName>
</protein>
<dbReference type="Pfam" id="PF25390">
    <property type="entry name" value="WD40_RLD"/>
    <property type="match status" value="1"/>
</dbReference>
<feature type="domain" description="RCC1-like" evidence="3">
    <location>
        <begin position="33"/>
        <end position="409"/>
    </location>
</feature>
<dbReference type="PROSITE" id="PS00626">
    <property type="entry name" value="RCC1_2"/>
    <property type="match status" value="1"/>
</dbReference>
<proteinExistence type="predicted"/>
<feature type="repeat" description="RCC1" evidence="2">
    <location>
        <begin position="352"/>
        <end position="415"/>
    </location>
</feature>
<dbReference type="Gene3D" id="2.130.10.30">
    <property type="entry name" value="Regulator of chromosome condensation 1/beta-lactamase-inhibitor protein II"/>
    <property type="match status" value="2"/>
</dbReference>
<evidence type="ECO:0000313" key="4">
    <source>
        <dbReference type="EMBL" id="MBW99611.1"/>
    </source>
</evidence>
<dbReference type="InterPro" id="IPR051210">
    <property type="entry name" value="Ub_ligase/GEF_domain"/>
</dbReference>
<reference evidence="4" key="1">
    <citation type="submission" date="2018-02" db="EMBL/GenBank/DDBJ databases">
        <title>Rhizophora mucronata_Transcriptome.</title>
        <authorList>
            <person name="Meera S.P."/>
            <person name="Sreeshan A."/>
            <person name="Augustine A."/>
        </authorList>
    </citation>
    <scope>NUCLEOTIDE SEQUENCE</scope>
    <source>
        <tissue evidence="4">Leaf</tissue>
    </source>
</reference>
<dbReference type="InterPro" id="IPR058923">
    <property type="entry name" value="RCC1-like_dom"/>
</dbReference>
<keyword evidence="1" id="KW-0677">Repeat</keyword>
<name>A0A2P2K1K7_RHIMU</name>
<accession>A0A2P2K1K7</accession>
<evidence type="ECO:0000259" key="3">
    <source>
        <dbReference type="Pfam" id="PF25390"/>
    </source>
</evidence>
<dbReference type="InterPro" id="IPR000408">
    <property type="entry name" value="Reg_chr_condens"/>
</dbReference>
<dbReference type="PANTHER" id="PTHR22870">
    <property type="entry name" value="REGULATOR OF CHROMOSOME CONDENSATION"/>
    <property type="match status" value="1"/>
</dbReference>
<dbReference type="PROSITE" id="PS50012">
    <property type="entry name" value="RCC1_3"/>
    <property type="match status" value="6"/>
</dbReference>
<dbReference type="SUPFAM" id="SSF50985">
    <property type="entry name" value="RCC1/BLIP-II"/>
    <property type="match status" value="2"/>
</dbReference>
<evidence type="ECO:0000256" key="2">
    <source>
        <dbReference type="PROSITE-ProRule" id="PRU00235"/>
    </source>
</evidence>
<dbReference type="PRINTS" id="PR00633">
    <property type="entry name" value="RCCNDNSATION"/>
</dbReference>
<feature type="repeat" description="RCC1" evidence="2">
    <location>
        <begin position="300"/>
        <end position="352"/>
    </location>
</feature>
<feature type="repeat" description="RCC1" evidence="2">
    <location>
        <begin position="190"/>
        <end position="249"/>
    </location>
</feature>